<dbReference type="Proteomes" id="UP001277561">
    <property type="component" value="Unassembled WGS sequence"/>
</dbReference>
<dbReference type="Pfam" id="PF00135">
    <property type="entry name" value="COesterase"/>
    <property type="match status" value="1"/>
</dbReference>
<comment type="caution">
    <text evidence="4">The sequence shown here is derived from an EMBL/GenBank/DDBJ whole genome shotgun (WGS) entry which is preliminary data.</text>
</comment>
<dbReference type="SUPFAM" id="SSF53474">
    <property type="entry name" value="alpha/beta-Hydrolases"/>
    <property type="match status" value="1"/>
</dbReference>
<evidence type="ECO:0000256" key="2">
    <source>
        <dbReference type="ARBA" id="ARBA00022801"/>
    </source>
</evidence>
<dbReference type="EMBL" id="JAVRAD010000018">
    <property type="protein sequence ID" value="MDX8332460.1"/>
    <property type="molecule type" value="Genomic_DNA"/>
</dbReference>
<keyword evidence="2" id="KW-0378">Hydrolase</keyword>
<proteinExistence type="inferred from homology"/>
<keyword evidence="5" id="KW-1185">Reference proteome</keyword>
<dbReference type="RefSeq" id="WP_245445489.1">
    <property type="nucleotide sequence ID" value="NZ_CP192766.1"/>
</dbReference>
<evidence type="ECO:0000259" key="3">
    <source>
        <dbReference type="Pfam" id="PF00135"/>
    </source>
</evidence>
<gene>
    <name evidence="4" type="ORF">RMS29_24940</name>
</gene>
<dbReference type="InterPro" id="IPR002018">
    <property type="entry name" value="CarbesteraseB"/>
</dbReference>
<organism evidence="4 5">
    <name type="scientific">Agrobacterium rosae</name>
    <dbReference type="NCBI Taxonomy" id="1972867"/>
    <lineage>
        <taxon>Bacteria</taxon>
        <taxon>Pseudomonadati</taxon>
        <taxon>Pseudomonadota</taxon>
        <taxon>Alphaproteobacteria</taxon>
        <taxon>Hyphomicrobiales</taxon>
        <taxon>Rhizobiaceae</taxon>
        <taxon>Rhizobium/Agrobacterium group</taxon>
        <taxon>Agrobacterium</taxon>
    </lineage>
</organism>
<dbReference type="Gene3D" id="3.40.50.1820">
    <property type="entry name" value="alpha/beta hydrolase"/>
    <property type="match status" value="1"/>
</dbReference>
<dbReference type="PANTHER" id="PTHR43142">
    <property type="entry name" value="CARBOXYLIC ESTER HYDROLASE"/>
    <property type="match status" value="1"/>
</dbReference>
<sequence>MDHRNHRFGVAQPFQPWSGVKLADKWGDQAMQDVNLNPVGMFWGDEFYFDKELMPPASENGLNPNVFTPAQSPEDKLPVYVWDHGYASEIEFYASKLAANGIIVVPVQYRVGPFGFLSLEELSRESPDGTSGNYAVKDLVTALEWVKKNIGGFGGDSANVTIGG</sequence>
<name>A0ABU4W6S0_9HYPH</name>
<evidence type="ECO:0000313" key="5">
    <source>
        <dbReference type="Proteomes" id="UP001277561"/>
    </source>
</evidence>
<evidence type="ECO:0000313" key="4">
    <source>
        <dbReference type="EMBL" id="MDX8332460.1"/>
    </source>
</evidence>
<dbReference type="PANTHER" id="PTHR43142:SF1">
    <property type="entry name" value="CARBOXYLIC ESTER HYDROLASE"/>
    <property type="match status" value="1"/>
</dbReference>
<dbReference type="GeneID" id="86882918"/>
<protein>
    <submittedName>
        <fullName evidence="4">Carboxylesterase family protein</fullName>
    </submittedName>
</protein>
<dbReference type="InterPro" id="IPR029058">
    <property type="entry name" value="AB_hydrolase_fold"/>
</dbReference>
<evidence type="ECO:0000256" key="1">
    <source>
        <dbReference type="ARBA" id="ARBA00005964"/>
    </source>
</evidence>
<feature type="domain" description="Carboxylesterase type B" evidence="3">
    <location>
        <begin position="5"/>
        <end position="164"/>
    </location>
</feature>
<reference evidence="4" key="1">
    <citation type="journal article" date="2023" name="Phytobiomes J">
        <title>Deciphering the key players within the bacterial microbiota associated with aerial crown gall tumors on rhododendron: Insights into the gallobiome.</title>
        <authorList>
            <person name="Kuzmanovic N."/>
            <person name="Nesme J."/>
            <person name="Wolf J."/>
            <person name="Neumann-Schaal M."/>
            <person name="Petersen J."/>
            <person name="Fernandez-Gnecco G."/>
            <person name="Sproeer C."/>
            <person name="Bunk B."/>
            <person name="Overmann J."/>
            <person name="Sorensen S.J."/>
            <person name="Idczak E."/>
            <person name="Smalla K."/>
        </authorList>
    </citation>
    <scope>NUCLEOTIDE SEQUENCE [LARGE SCALE GENOMIC DNA]</scope>
    <source>
        <strain evidence="4">Rho-14.1</strain>
    </source>
</reference>
<accession>A0ABU4W6S0</accession>
<comment type="similarity">
    <text evidence="1">Belongs to the type-B carboxylesterase/lipase family.</text>
</comment>